<dbReference type="Gene3D" id="3.40.50.720">
    <property type="entry name" value="NAD(P)-binding Rossmann-like Domain"/>
    <property type="match status" value="1"/>
</dbReference>
<dbReference type="RefSeq" id="XP_003285827.1">
    <property type="nucleotide sequence ID" value="XM_003285779.1"/>
</dbReference>
<comment type="similarity">
    <text evidence="1">Belongs to the NmrA-type oxidoreductase family.</text>
</comment>
<dbReference type="InterPro" id="IPR051164">
    <property type="entry name" value="NmrA-like_oxidored"/>
</dbReference>
<dbReference type="EMBL" id="GL870994">
    <property type="protein sequence ID" value="EGC37639.1"/>
    <property type="molecule type" value="Genomic_DNA"/>
</dbReference>
<dbReference type="InParanoid" id="F0ZEJ8"/>
<evidence type="ECO:0000256" key="1">
    <source>
        <dbReference type="ARBA" id="ARBA00006328"/>
    </source>
</evidence>
<keyword evidence="2" id="KW-0521">NADP</keyword>
<dbReference type="GeneID" id="10499395"/>
<dbReference type="OrthoDB" id="3358371at2759"/>
<feature type="domain" description="NmrA-like" evidence="3">
    <location>
        <begin position="1"/>
        <end position="299"/>
    </location>
</feature>
<dbReference type="SUPFAM" id="SSF51735">
    <property type="entry name" value="NAD(P)-binding Rossmann-fold domains"/>
    <property type="match status" value="1"/>
</dbReference>
<dbReference type="Pfam" id="PF05368">
    <property type="entry name" value="NmrA"/>
    <property type="match status" value="1"/>
</dbReference>
<gene>
    <name evidence="4" type="ORF">DICPUDRAFT_76765</name>
</gene>
<protein>
    <recommendedName>
        <fullName evidence="3">NmrA-like domain-containing protein</fullName>
    </recommendedName>
</protein>
<dbReference type="AlphaFoldDB" id="F0ZEJ8"/>
<dbReference type="VEuPathDB" id="AmoebaDB:DICPUDRAFT_76765"/>
<evidence type="ECO:0000259" key="3">
    <source>
        <dbReference type="Pfam" id="PF05368"/>
    </source>
</evidence>
<name>F0ZEJ8_DICPU</name>
<accession>F0ZEJ8</accession>
<dbReference type="STRING" id="5786.F0ZEJ8"/>
<dbReference type="PANTHER" id="PTHR42748">
    <property type="entry name" value="NITROGEN METABOLITE REPRESSION PROTEIN NMRA FAMILY MEMBER"/>
    <property type="match status" value="1"/>
</dbReference>
<dbReference type="OMA" id="HEVQQGR"/>
<dbReference type="Gene3D" id="3.90.25.10">
    <property type="entry name" value="UDP-galactose 4-epimerase, domain 1"/>
    <property type="match status" value="1"/>
</dbReference>
<sequence length="307" mass="34618">MSKLISVFGGTGQQGGAVVKALLNDGFKVRTFTRNTESETAKKLKDCGVEVIKCDESKPKEEIEKALKDSYGVFLVTNSSGYPDKETEYGCKVADAALLSGVQHFVFSTLPDPRELSNGKYNDFIDFNSKVDIEKYIRNLSKQNSHFISSFVSAPMYFQNFKTYFPLQKHTDSKDGSTYYSLDLPGKPDLKLDHGDINDLGPLVSEQFKNPTKYSGQVIPLSAQELTGPELTDTFTKVLGKKVVYNYVPSKEYAKSNVYVEAPYIAHLYDYFSENPYFGHFDNTISKKILKLTTFEEFLKKSNFQLD</sequence>
<keyword evidence="5" id="KW-1185">Reference proteome</keyword>
<organism evidence="4 5">
    <name type="scientific">Dictyostelium purpureum</name>
    <name type="common">Slime mold</name>
    <dbReference type="NCBI Taxonomy" id="5786"/>
    <lineage>
        <taxon>Eukaryota</taxon>
        <taxon>Amoebozoa</taxon>
        <taxon>Evosea</taxon>
        <taxon>Eumycetozoa</taxon>
        <taxon>Dictyostelia</taxon>
        <taxon>Dictyosteliales</taxon>
        <taxon>Dictyosteliaceae</taxon>
        <taxon>Dictyostelium</taxon>
    </lineage>
</organism>
<dbReference type="PANTHER" id="PTHR42748:SF7">
    <property type="entry name" value="NMRA LIKE REDOX SENSOR 1-RELATED"/>
    <property type="match status" value="1"/>
</dbReference>
<evidence type="ECO:0000313" key="4">
    <source>
        <dbReference type="EMBL" id="EGC37639.1"/>
    </source>
</evidence>
<dbReference type="InterPro" id="IPR008030">
    <property type="entry name" value="NmrA-like"/>
</dbReference>
<dbReference type="InterPro" id="IPR036291">
    <property type="entry name" value="NAD(P)-bd_dom_sf"/>
</dbReference>
<dbReference type="CDD" id="cd05251">
    <property type="entry name" value="NmrA_like_SDR_a"/>
    <property type="match status" value="1"/>
</dbReference>
<evidence type="ECO:0000313" key="5">
    <source>
        <dbReference type="Proteomes" id="UP000001064"/>
    </source>
</evidence>
<dbReference type="eggNOG" id="ENOG502S10Y">
    <property type="taxonomic scope" value="Eukaryota"/>
</dbReference>
<dbReference type="Proteomes" id="UP000001064">
    <property type="component" value="Unassembled WGS sequence"/>
</dbReference>
<dbReference type="KEGG" id="dpp:DICPUDRAFT_76765"/>
<reference evidence="5" key="1">
    <citation type="journal article" date="2011" name="Genome Biol.">
        <title>Comparative genomics of the social amoebae Dictyostelium discoideum and Dictyostelium purpureum.</title>
        <authorList>
            <consortium name="US DOE Joint Genome Institute (JGI-PGF)"/>
            <person name="Sucgang R."/>
            <person name="Kuo A."/>
            <person name="Tian X."/>
            <person name="Salerno W."/>
            <person name="Parikh A."/>
            <person name="Feasley C.L."/>
            <person name="Dalin E."/>
            <person name="Tu H."/>
            <person name="Huang E."/>
            <person name="Barry K."/>
            <person name="Lindquist E."/>
            <person name="Shapiro H."/>
            <person name="Bruce D."/>
            <person name="Schmutz J."/>
            <person name="Salamov A."/>
            <person name="Fey P."/>
            <person name="Gaudet P."/>
            <person name="Anjard C."/>
            <person name="Babu M.M."/>
            <person name="Basu S."/>
            <person name="Bushmanova Y."/>
            <person name="van der Wel H."/>
            <person name="Katoh-Kurasawa M."/>
            <person name="Dinh C."/>
            <person name="Coutinho P.M."/>
            <person name="Saito T."/>
            <person name="Elias M."/>
            <person name="Schaap P."/>
            <person name="Kay R.R."/>
            <person name="Henrissat B."/>
            <person name="Eichinger L."/>
            <person name="Rivero F."/>
            <person name="Putnam N.H."/>
            <person name="West C.M."/>
            <person name="Loomis W.F."/>
            <person name="Chisholm R.L."/>
            <person name="Shaulsky G."/>
            <person name="Strassmann J.E."/>
            <person name="Queller D.C."/>
            <person name="Kuspa A."/>
            <person name="Grigoriev I.V."/>
        </authorList>
    </citation>
    <scope>NUCLEOTIDE SEQUENCE [LARGE SCALE GENOMIC DNA]</scope>
    <source>
        <strain evidence="5">QSDP1</strain>
    </source>
</reference>
<proteinExistence type="inferred from homology"/>
<evidence type="ECO:0000256" key="2">
    <source>
        <dbReference type="ARBA" id="ARBA00022857"/>
    </source>
</evidence>
<dbReference type="GO" id="GO:0005634">
    <property type="term" value="C:nucleus"/>
    <property type="evidence" value="ECO:0000318"/>
    <property type="project" value="GO_Central"/>
</dbReference>